<dbReference type="EMBL" id="GEDG01038948">
    <property type="protein sequence ID" value="JAP07348.1"/>
    <property type="molecule type" value="Transcribed_RNA"/>
</dbReference>
<reference evidence="1" key="1">
    <citation type="submission" date="2015-12" db="EMBL/GenBank/DDBJ databases">
        <title>Gene expression during late stages of embryo sac development: a critical building block for successful pollen-pistil interactions.</title>
        <authorList>
            <person name="Liu Y."/>
            <person name="Joly V."/>
            <person name="Sabar M."/>
            <person name="Matton D.P."/>
        </authorList>
    </citation>
    <scope>NUCLEOTIDE SEQUENCE</scope>
</reference>
<sequence length="85" mass="9660">MLCSQLSPEKDKLAPCSQICLPCLLSSSKRVRCYSLDLRRYLMSVDVTFFESYYTSYDNYEVLPVSAFEESIVSSTHPVVVPPLL</sequence>
<protein>
    <submittedName>
        <fullName evidence="1">Putative ovule protein</fullName>
    </submittedName>
</protein>
<organism evidence="1">
    <name type="scientific">Solanum chacoense</name>
    <name type="common">Chaco potato</name>
    <dbReference type="NCBI Taxonomy" id="4108"/>
    <lineage>
        <taxon>Eukaryota</taxon>
        <taxon>Viridiplantae</taxon>
        <taxon>Streptophyta</taxon>
        <taxon>Embryophyta</taxon>
        <taxon>Tracheophyta</taxon>
        <taxon>Spermatophyta</taxon>
        <taxon>Magnoliopsida</taxon>
        <taxon>eudicotyledons</taxon>
        <taxon>Gunneridae</taxon>
        <taxon>Pentapetalae</taxon>
        <taxon>asterids</taxon>
        <taxon>lamiids</taxon>
        <taxon>Solanales</taxon>
        <taxon>Solanaceae</taxon>
        <taxon>Solanoideae</taxon>
        <taxon>Solaneae</taxon>
        <taxon>Solanum</taxon>
    </lineage>
</organism>
<accession>A0A0V0GGG1</accession>
<dbReference type="AlphaFoldDB" id="A0A0V0GGG1"/>
<proteinExistence type="predicted"/>
<name>A0A0V0GGG1_SOLCH</name>
<evidence type="ECO:0000313" key="1">
    <source>
        <dbReference type="EMBL" id="JAP07348.1"/>
    </source>
</evidence>
<feature type="non-terminal residue" evidence="1">
    <location>
        <position position="85"/>
    </location>
</feature>